<dbReference type="Proteomes" id="UP000048600">
    <property type="component" value="Unassembled WGS sequence"/>
</dbReference>
<name>A0A655JS62_MYCTX</name>
<evidence type="ECO:0000313" key="1">
    <source>
        <dbReference type="EMBL" id="COX55748.1"/>
    </source>
</evidence>
<evidence type="ECO:0000313" key="2">
    <source>
        <dbReference type="Proteomes" id="UP000048600"/>
    </source>
</evidence>
<organism evidence="1 2">
    <name type="scientific">Mycobacterium tuberculosis</name>
    <dbReference type="NCBI Taxonomy" id="1773"/>
    <lineage>
        <taxon>Bacteria</taxon>
        <taxon>Bacillati</taxon>
        <taxon>Actinomycetota</taxon>
        <taxon>Actinomycetes</taxon>
        <taxon>Mycobacteriales</taxon>
        <taxon>Mycobacteriaceae</taxon>
        <taxon>Mycobacterium</taxon>
        <taxon>Mycobacterium tuberculosis complex</taxon>
    </lineage>
</organism>
<sequence>MAAFKRRGHGLDLGQLHGDRGIGSLIAQVHPANHPDALTRDALVQQLGAGGSFEGFRNAGQTLWRGGSERDLHRLFAHGGGVGQADPQRGKHAGHWWDQHRADAEGVGHRTCVLTAGAAERRQRVPRHVVSLLHGDLFDRVGHVRHRDPQISLGDLLG</sequence>
<gene>
    <name evidence="1" type="ORF">ERS007741_04530</name>
</gene>
<accession>A0A655JS62</accession>
<dbReference type="EMBL" id="CHKL01001003">
    <property type="protein sequence ID" value="COX55748.1"/>
    <property type="molecule type" value="Genomic_DNA"/>
</dbReference>
<protein>
    <submittedName>
        <fullName evidence="1">Uncharacterized protein</fullName>
    </submittedName>
</protein>
<reference evidence="1 2" key="1">
    <citation type="submission" date="2015-03" db="EMBL/GenBank/DDBJ databases">
        <authorList>
            <consortium name="Pathogen Informatics"/>
        </authorList>
    </citation>
    <scope>NUCLEOTIDE SEQUENCE [LARGE SCALE GENOMIC DNA]</scope>
    <source>
        <strain evidence="1 2">P00601463</strain>
    </source>
</reference>
<proteinExistence type="predicted"/>
<dbReference type="AlphaFoldDB" id="A0A655JS62"/>